<sequence>MGSTDVWSSNTDCHVLEGMLLSLAGPARHAFDLEMNSLLVPSTVITLGRVMLGPKKSGSFNCVDGILTKEVRDLQNQHLHPVATLQPFQCSSSHVRVINALVLVHDANRVAHGK</sequence>
<protein>
    <submittedName>
        <fullName evidence="1">Uncharacterized protein</fullName>
    </submittedName>
</protein>
<accession>B9RX09</accession>
<evidence type="ECO:0000313" key="1">
    <source>
        <dbReference type="EMBL" id="EEF44038.1"/>
    </source>
</evidence>
<gene>
    <name evidence="1" type="ORF">RCOM_0815300</name>
</gene>
<dbReference type="AlphaFoldDB" id="B9RX09"/>
<keyword evidence="2" id="KW-1185">Reference proteome</keyword>
<dbReference type="EMBL" id="EQ973826">
    <property type="protein sequence ID" value="EEF44038.1"/>
    <property type="molecule type" value="Genomic_DNA"/>
</dbReference>
<dbReference type="Proteomes" id="UP000008311">
    <property type="component" value="Unassembled WGS sequence"/>
</dbReference>
<name>B9RX09_RICCO</name>
<dbReference type="InParanoid" id="B9RX09"/>
<reference evidence="2" key="1">
    <citation type="journal article" date="2010" name="Nat. Biotechnol.">
        <title>Draft genome sequence of the oilseed species Ricinus communis.</title>
        <authorList>
            <person name="Chan A.P."/>
            <person name="Crabtree J."/>
            <person name="Zhao Q."/>
            <person name="Lorenzi H."/>
            <person name="Orvis J."/>
            <person name="Puiu D."/>
            <person name="Melake-Berhan A."/>
            <person name="Jones K.M."/>
            <person name="Redman J."/>
            <person name="Chen G."/>
            <person name="Cahoon E.B."/>
            <person name="Gedil M."/>
            <person name="Stanke M."/>
            <person name="Haas B.J."/>
            <person name="Wortman J.R."/>
            <person name="Fraser-Liggett C.M."/>
            <person name="Ravel J."/>
            <person name="Rabinowicz P.D."/>
        </authorList>
    </citation>
    <scope>NUCLEOTIDE SEQUENCE [LARGE SCALE GENOMIC DNA]</scope>
    <source>
        <strain evidence="2">cv. Hale</strain>
    </source>
</reference>
<organism evidence="1 2">
    <name type="scientific">Ricinus communis</name>
    <name type="common">Castor bean</name>
    <dbReference type="NCBI Taxonomy" id="3988"/>
    <lineage>
        <taxon>Eukaryota</taxon>
        <taxon>Viridiplantae</taxon>
        <taxon>Streptophyta</taxon>
        <taxon>Embryophyta</taxon>
        <taxon>Tracheophyta</taxon>
        <taxon>Spermatophyta</taxon>
        <taxon>Magnoliopsida</taxon>
        <taxon>eudicotyledons</taxon>
        <taxon>Gunneridae</taxon>
        <taxon>Pentapetalae</taxon>
        <taxon>rosids</taxon>
        <taxon>fabids</taxon>
        <taxon>Malpighiales</taxon>
        <taxon>Euphorbiaceae</taxon>
        <taxon>Acalyphoideae</taxon>
        <taxon>Acalypheae</taxon>
        <taxon>Ricinus</taxon>
    </lineage>
</organism>
<proteinExistence type="predicted"/>
<evidence type="ECO:0000313" key="2">
    <source>
        <dbReference type="Proteomes" id="UP000008311"/>
    </source>
</evidence>